<evidence type="ECO:0000313" key="7">
    <source>
        <dbReference type="EMBL" id="KVH92172.1"/>
    </source>
</evidence>
<evidence type="ECO:0000256" key="1">
    <source>
        <dbReference type="ARBA" id="ARBA00004123"/>
    </source>
</evidence>
<dbReference type="SUPFAM" id="SSF50978">
    <property type="entry name" value="WD40 repeat-like"/>
    <property type="match status" value="1"/>
</dbReference>
<dbReference type="FunFam" id="2.130.10.10:FF:000649">
    <property type="entry name" value="Compass component swd1"/>
    <property type="match status" value="1"/>
</dbReference>
<dbReference type="InterPro" id="IPR001680">
    <property type="entry name" value="WD40_rpt"/>
</dbReference>
<evidence type="ECO:0000256" key="2">
    <source>
        <dbReference type="ARBA" id="ARBA00022574"/>
    </source>
</evidence>
<comment type="subcellular location">
    <subcellularLocation>
        <location evidence="1">Nucleus</location>
    </subcellularLocation>
</comment>
<feature type="repeat" description="WD" evidence="5">
    <location>
        <begin position="26"/>
        <end position="60"/>
    </location>
</feature>
<evidence type="ECO:0000256" key="4">
    <source>
        <dbReference type="ARBA" id="ARBA00023242"/>
    </source>
</evidence>
<keyword evidence="8" id="KW-1185">Reference proteome</keyword>
<feature type="repeat" description="WD" evidence="5">
    <location>
        <begin position="70"/>
        <end position="104"/>
    </location>
</feature>
<feature type="region of interest" description="Disordered" evidence="6">
    <location>
        <begin position="510"/>
        <end position="582"/>
    </location>
</feature>
<dbReference type="GO" id="GO:0048188">
    <property type="term" value="C:Set1C/COMPASS complex"/>
    <property type="evidence" value="ECO:0007669"/>
    <property type="project" value="InterPro"/>
</dbReference>
<gene>
    <name evidence="7" type="ORF">Ccrd_005795</name>
</gene>
<accession>A0A118JUS1</accession>
<keyword evidence="3" id="KW-0677">Repeat</keyword>
<dbReference type="EMBL" id="LEKV01004840">
    <property type="protein sequence ID" value="KVH92172.1"/>
    <property type="molecule type" value="Genomic_DNA"/>
</dbReference>
<dbReference type="InterPro" id="IPR037850">
    <property type="entry name" value="RBBP5/Swd1"/>
</dbReference>
<dbReference type="InterPro" id="IPR019775">
    <property type="entry name" value="WD40_repeat_CS"/>
</dbReference>
<reference evidence="7 8" key="1">
    <citation type="journal article" date="2016" name="Sci. Rep.">
        <title>The genome sequence of the outbreeding globe artichoke constructed de novo incorporating a phase-aware low-pass sequencing strategy of F1 progeny.</title>
        <authorList>
            <person name="Scaglione D."/>
            <person name="Reyes-Chin-Wo S."/>
            <person name="Acquadro A."/>
            <person name="Froenicke L."/>
            <person name="Portis E."/>
            <person name="Beitel C."/>
            <person name="Tirone M."/>
            <person name="Mauro R."/>
            <person name="Lo Monaco A."/>
            <person name="Mauromicale G."/>
            <person name="Faccioli P."/>
            <person name="Cattivelli L."/>
            <person name="Rieseberg L."/>
            <person name="Michelmore R."/>
            <person name="Lanteri S."/>
        </authorList>
    </citation>
    <scope>NUCLEOTIDE SEQUENCE [LARGE SCALE GENOMIC DNA]</scope>
    <source>
        <strain evidence="7">2C</strain>
    </source>
</reference>
<dbReference type="FunFam" id="2.130.10.10:FF:001358">
    <property type="entry name" value="Retinoblastoma-binding-like protein E"/>
    <property type="match status" value="1"/>
</dbReference>
<dbReference type="GO" id="GO:0010228">
    <property type="term" value="P:vegetative to reproductive phase transition of meristem"/>
    <property type="evidence" value="ECO:0007669"/>
    <property type="project" value="EnsemblPlants"/>
</dbReference>
<dbReference type="OMA" id="DYEDDIM"/>
<dbReference type="InterPro" id="IPR015943">
    <property type="entry name" value="WD40/YVTN_repeat-like_dom_sf"/>
</dbReference>
<organism evidence="7 8">
    <name type="scientific">Cynara cardunculus var. scolymus</name>
    <name type="common">Globe artichoke</name>
    <name type="synonym">Cynara scolymus</name>
    <dbReference type="NCBI Taxonomy" id="59895"/>
    <lineage>
        <taxon>Eukaryota</taxon>
        <taxon>Viridiplantae</taxon>
        <taxon>Streptophyta</taxon>
        <taxon>Embryophyta</taxon>
        <taxon>Tracheophyta</taxon>
        <taxon>Spermatophyta</taxon>
        <taxon>Magnoliopsida</taxon>
        <taxon>eudicotyledons</taxon>
        <taxon>Gunneridae</taxon>
        <taxon>Pentapetalae</taxon>
        <taxon>asterids</taxon>
        <taxon>campanulids</taxon>
        <taxon>Asterales</taxon>
        <taxon>Asteraceae</taxon>
        <taxon>Carduoideae</taxon>
        <taxon>Cardueae</taxon>
        <taxon>Carduinae</taxon>
        <taxon>Cynara</taxon>
    </lineage>
</organism>
<dbReference type="PANTHER" id="PTHR44040">
    <property type="entry name" value="RETINOBLASTOMA-BINDING PROTEIN 5"/>
    <property type="match status" value="1"/>
</dbReference>
<dbReference type="PANTHER" id="PTHR44040:SF1">
    <property type="entry name" value="RETINOBLASTOMA-BINDING PROTEIN 5"/>
    <property type="match status" value="1"/>
</dbReference>
<evidence type="ECO:0000313" key="8">
    <source>
        <dbReference type="Proteomes" id="UP000243975"/>
    </source>
</evidence>
<feature type="compositionally biased region" description="Basic and acidic residues" evidence="6">
    <location>
        <begin position="563"/>
        <end position="576"/>
    </location>
</feature>
<keyword evidence="4" id="KW-0539">Nucleus</keyword>
<dbReference type="Pfam" id="PF00400">
    <property type="entry name" value="WD40"/>
    <property type="match status" value="4"/>
</dbReference>
<dbReference type="PROSITE" id="PS50082">
    <property type="entry name" value="WD_REPEATS_2"/>
    <property type="match status" value="3"/>
</dbReference>
<keyword evidence="2 5" id="KW-0853">WD repeat</keyword>
<feature type="repeat" description="WD" evidence="5">
    <location>
        <begin position="221"/>
        <end position="246"/>
    </location>
</feature>
<feature type="compositionally biased region" description="Low complexity" evidence="6">
    <location>
        <begin position="546"/>
        <end position="556"/>
    </location>
</feature>
<protein>
    <submittedName>
        <fullName evidence="7">WD40 repeat-containing protein</fullName>
    </submittedName>
</protein>
<dbReference type="SMART" id="SM00320">
    <property type="entry name" value="WD40"/>
    <property type="match status" value="5"/>
</dbReference>
<sequence length="582" mass="64446">MNAPIIDPLQGDFPEVIEEYLEHGIMKCISFNRRGTLLAAGCSDGSCVVWDFETRGIAKELRDKDCVAAITSVCWSKNGHQILVSAADKSLCLWDVVKGEKIFRTTVHQTPLQARLHPGGGSSESTLCLVCPFSSAPMIVDLRNETTTMLPISLSDKGSGLAPPSRNKFSDGAAHFTPTAACFNKYGDLVYVGNSVGEILIINHKDNRVRGVVPISGNAVIKTIVFSRDGRYLLTNSSDRTIRIYDNLLPLKDSLKALDEIHEPTNEVETLKAVGLKCLSLFREFQDSITRVHWKAPCFSGDGEWVVGGSASKGEHKIYIWDRAGHLVKILEGPKEALMDLAWHPVHPIVVSVSLAGLVYIWAKDYTENWSAFAPDFKELEENEEYVEREDEFDLMPESEKVKESETNEDDEVDIITVEKDSAFSDSDISQDELCFLPADPCPDVPEQDKHAGSTSKLGDSKNSDSPLSEETAVDGRAMNHDSNQIEGNLCSILALQFHRLRFSRRLENSGAEDTAGVTHLKRRRKPSEKVLELQQAQKVRKPLQKAKAAASSGKSSKTKTKFGIEQEHDMNHFADENGIDD</sequence>
<feature type="region of interest" description="Disordered" evidence="6">
    <location>
        <begin position="437"/>
        <end position="472"/>
    </location>
</feature>
<evidence type="ECO:0000256" key="6">
    <source>
        <dbReference type="SAM" id="MobiDB-lite"/>
    </source>
</evidence>
<dbReference type="InterPro" id="IPR036322">
    <property type="entry name" value="WD40_repeat_dom_sf"/>
</dbReference>
<proteinExistence type="predicted"/>
<dbReference type="Gramene" id="KVH92172">
    <property type="protein sequence ID" value="KVH92172"/>
    <property type="gene ID" value="Ccrd_005795"/>
</dbReference>
<name>A0A118JUS1_CYNCS</name>
<dbReference type="AlphaFoldDB" id="A0A118JUS1"/>
<dbReference type="Gene3D" id="2.130.10.10">
    <property type="entry name" value="YVTN repeat-like/Quinoprotein amine dehydrogenase"/>
    <property type="match status" value="2"/>
</dbReference>
<dbReference type="Proteomes" id="UP000243975">
    <property type="component" value="Unassembled WGS sequence"/>
</dbReference>
<evidence type="ECO:0000256" key="5">
    <source>
        <dbReference type="PROSITE-ProRule" id="PRU00221"/>
    </source>
</evidence>
<dbReference type="PROSITE" id="PS00678">
    <property type="entry name" value="WD_REPEATS_1"/>
    <property type="match status" value="1"/>
</dbReference>
<dbReference type="STRING" id="59895.A0A118JUS1"/>
<evidence type="ECO:0000256" key="3">
    <source>
        <dbReference type="ARBA" id="ARBA00022737"/>
    </source>
</evidence>
<comment type="caution">
    <text evidence="7">The sequence shown here is derived from an EMBL/GenBank/DDBJ whole genome shotgun (WGS) entry which is preliminary data.</text>
</comment>